<reference evidence="1 2" key="1">
    <citation type="submission" date="2018-12" db="EMBL/GenBank/DDBJ databases">
        <authorList>
            <person name="Li F."/>
        </authorList>
    </citation>
    <scope>NUCLEOTIDE SEQUENCE [LARGE SCALE GENOMIC DNA]</scope>
    <source>
        <strain evidence="1 2">EGI 6500705</strain>
    </source>
</reference>
<keyword evidence="2" id="KW-1185">Reference proteome</keyword>
<dbReference type="AlphaFoldDB" id="A0A433JTY5"/>
<gene>
    <name evidence="1" type="ORF">ELQ94_07940</name>
</gene>
<evidence type="ECO:0000313" key="2">
    <source>
        <dbReference type="Proteomes" id="UP000274909"/>
    </source>
</evidence>
<name>A0A433JTY5_9MICO</name>
<protein>
    <submittedName>
        <fullName evidence="1">Uncharacterized protein</fullName>
    </submittedName>
</protein>
<sequence>MSKKNKTTVLLKPEEGRVDEALVARAFELRRDGLDYAGMAEELGVEPFEAQQLALVGFSRLAAEETEVLRAQTEARYDDVLRRLYSDLRVATSQNGRNSIYALILKTEAQRTKLLGLDLPPEALDA</sequence>
<dbReference type="RefSeq" id="WP_127048931.1">
    <property type="nucleotide sequence ID" value="NZ_RZGZ01000002.1"/>
</dbReference>
<dbReference type="Proteomes" id="UP000274909">
    <property type="component" value="Unassembled WGS sequence"/>
</dbReference>
<organism evidence="1 2">
    <name type="scientific">Labedella endophytica</name>
    <dbReference type="NCBI Taxonomy" id="1523160"/>
    <lineage>
        <taxon>Bacteria</taxon>
        <taxon>Bacillati</taxon>
        <taxon>Actinomycetota</taxon>
        <taxon>Actinomycetes</taxon>
        <taxon>Micrococcales</taxon>
        <taxon>Microbacteriaceae</taxon>
        <taxon>Labedella</taxon>
    </lineage>
</organism>
<comment type="caution">
    <text evidence="1">The sequence shown here is derived from an EMBL/GenBank/DDBJ whole genome shotgun (WGS) entry which is preliminary data.</text>
</comment>
<accession>A0A433JTY5</accession>
<evidence type="ECO:0000313" key="1">
    <source>
        <dbReference type="EMBL" id="RUR01419.1"/>
    </source>
</evidence>
<proteinExistence type="predicted"/>
<dbReference type="EMBL" id="RZGZ01000002">
    <property type="protein sequence ID" value="RUR01419.1"/>
    <property type="molecule type" value="Genomic_DNA"/>
</dbReference>
<dbReference type="OrthoDB" id="3211555at2"/>